<dbReference type="EMBL" id="GBXM01008741">
    <property type="protein sequence ID" value="JAH99836.1"/>
    <property type="molecule type" value="Transcribed_RNA"/>
</dbReference>
<proteinExistence type="predicted"/>
<accession>A0A0E9XBN7</accession>
<evidence type="ECO:0000313" key="1">
    <source>
        <dbReference type="EMBL" id="JAH99836.1"/>
    </source>
</evidence>
<protein>
    <submittedName>
        <fullName evidence="1">Uncharacterized protein</fullName>
    </submittedName>
</protein>
<reference evidence="1" key="2">
    <citation type="journal article" date="2015" name="Fish Shellfish Immunol.">
        <title>Early steps in the European eel (Anguilla anguilla)-Vibrio vulnificus interaction in the gills: Role of the RtxA13 toxin.</title>
        <authorList>
            <person name="Callol A."/>
            <person name="Pajuelo D."/>
            <person name="Ebbesson L."/>
            <person name="Teles M."/>
            <person name="MacKenzie S."/>
            <person name="Amaro C."/>
        </authorList>
    </citation>
    <scope>NUCLEOTIDE SEQUENCE</scope>
</reference>
<name>A0A0E9XBN7_ANGAN</name>
<organism evidence="1">
    <name type="scientific">Anguilla anguilla</name>
    <name type="common">European freshwater eel</name>
    <name type="synonym">Muraena anguilla</name>
    <dbReference type="NCBI Taxonomy" id="7936"/>
    <lineage>
        <taxon>Eukaryota</taxon>
        <taxon>Metazoa</taxon>
        <taxon>Chordata</taxon>
        <taxon>Craniata</taxon>
        <taxon>Vertebrata</taxon>
        <taxon>Euteleostomi</taxon>
        <taxon>Actinopterygii</taxon>
        <taxon>Neopterygii</taxon>
        <taxon>Teleostei</taxon>
        <taxon>Anguilliformes</taxon>
        <taxon>Anguillidae</taxon>
        <taxon>Anguilla</taxon>
    </lineage>
</organism>
<sequence length="165" mass="18823">MKLQNRTLARLCQRTHSPGPEIQGIFMLFAPPEESRFKCSCSTSTLVFLHYLSHATLQSDLDERQKLQDGWYELKMRSPLMESHLWQHSFLFLNYEGCSPGPPLLVILALDSKLASGSGLRSKSTSDFHSRRIQMFYQAIICLLSVLNSSVNGIAPGRIRRINFY</sequence>
<reference evidence="1" key="1">
    <citation type="submission" date="2014-11" db="EMBL/GenBank/DDBJ databases">
        <authorList>
            <person name="Amaro Gonzalez C."/>
        </authorList>
    </citation>
    <scope>NUCLEOTIDE SEQUENCE</scope>
</reference>
<dbReference type="AlphaFoldDB" id="A0A0E9XBN7"/>